<evidence type="ECO:0000313" key="1">
    <source>
        <dbReference type="EMBL" id="ADN16381.1"/>
    </source>
</evidence>
<proteinExistence type="predicted"/>
<protein>
    <submittedName>
        <fullName evidence="1">Uncharacterized protein</fullName>
    </submittedName>
</protein>
<dbReference type="eggNOG" id="ENOG5032HH5">
    <property type="taxonomic scope" value="Bacteria"/>
</dbReference>
<dbReference type="EMBL" id="CP002198">
    <property type="protein sequence ID" value="ADN16381.1"/>
    <property type="molecule type" value="Genomic_DNA"/>
</dbReference>
<dbReference type="AlphaFoldDB" id="E0UC43"/>
<dbReference type="Proteomes" id="UP000008206">
    <property type="component" value="Chromosome"/>
</dbReference>
<organism evidence="1 2">
    <name type="scientific">Gloeothece verrucosa (strain PCC 7822)</name>
    <name type="common">Cyanothece sp. (strain PCC 7822)</name>
    <dbReference type="NCBI Taxonomy" id="497965"/>
    <lineage>
        <taxon>Bacteria</taxon>
        <taxon>Bacillati</taxon>
        <taxon>Cyanobacteriota</taxon>
        <taxon>Cyanophyceae</taxon>
        <taxon>Oscillatoriophycideae</taxon>
        <taxon>Chroococcales</taxon>
        <taxon>Aphanothecaceae</taxon>
        <taxon>Gloeothece</taxon>
        <taxon>Gloeothece verrucosa</taxon>
    </lineage>
</organism>
<name>E0UC43_GLOV7</name>
<dbReference type="STRING" id="497965.Cyan7822_4470"/>
<reference evidence="2" key="1">
    <citation type="journal article" date="2011" name="MBio">
        <title>Novel metabolic attributes of the genus Cyanothece, comprising a group of unicellular nitrogen-fixing Cyanobacteria.</title>
        <authorList>
            <person name="Bandyopadhyay A."/>
            <person name="Elvitigala T."/>
            <person name="Welsh E."/>
            <person name="Stockel J."/>
            <person name="Liberton M."/>
            <person name="Min H."/>
            <person name="Sherman L.A."/>
            <person name="Pakrasi H.B."/>
        </authorList>
    </citation>
    <scope>NUCLEOTIDE SEQUENCE [LARGE SCALE GENOMIC DNA]</scope>
    <source>
        <strain evidence="2">PCC 7822</strain>
    </source>
</reference>
<gene>
    <name evidence="1" type="ordered locus">Cyan7822_4470</name>
</gene>
<sequence>MILKIARRVEISTMKPNFTEMTVSELRAYVLEHRNDDEAIRALFHHPTLKYVTMPPMFTEEGQPIEENIRQAEEAFRQMIEKEN</sequence>
<dbReference type="Pfam" id="PF21826">
    <property type="entry name" value="DUF6887"/>
    <property type="match status" value="1"/>
</dbReference>
<dbReference type="InterPro" id="IPR054053">
    <property type="entry name" value="DUF6887"/>
</dbReference>
<dbReference type="HOGENOM" id="CLU_193569_4_0_3"/>
<accession>E0UC43</accession>
<keyword evidence="2" id="KW-1185">Reference proteome</keyword>
<dbReference type="KEGG" id="cyj:Cyan7822_4470"/>
<evidence type="ECO:0000313" key="2">
    <source>
        <dbReference type="Proteomes" id="UP000008206"/>
    </source>
</evidence>